<evidence type="ECO:0000256" key="3">
    <source>
        <dbReference type="ARBA" id="ARBA00022989"/>
    </source>
</evidence>
<reference evidence="9 10" key="1">
    <citation type="submission" date="2014-09" db="EMBL/GenBank/DDBJ databases">
        <authorList>
            <person name="Magalhaes I.L.F."/>
            <person name="Oliveira U."/>
            <person name="Santos F.R."/>
            <person name="Vidigal T.H.D.A."/>
            <person name="Brescovit A.D."/>
            <person name="Santos A.J."/>
        </authorList>
    </citation>
    <scope>NUCLEOTIDE SEQUENCE [LARGE SCALE GENOMIC DNA]</scope>
</reference>
<evidence type="ECO:0000313" key="9">
    <source>
        <dbReference type="EMBL" id="CEH19060.1"/>
    </source>
</evidence>
<dbReference type="Pfam" id="PF07738">
    <property type="entry name" value="Sad1_UNC"/>
    <property type="match status" value="2"/>
</dbReference>
<feature type="region of interest" description="Disordered" evidence="6">
    <location>
        <begin position="1"/>
        <end position="107"/>
    </location>
</feature>
<evidence type="ECO:0000256" key="6">
    <source>
        <dbReference type="SAM" id="MobiDB-lite"/>
    </source>
</evidence>
<feature type="transmembrane region" description="Helical" evidence="7">
    <location>
        <begin position="171"/>
        <end position="189"/>
    </location>
</feature>
<feature type="compositionally biased region" description="Polar residues" evidence="6">
    <location>
        <begin position="42"/>
        <end position="57"/>
    </location>
</feature>
<protein>
    <submittedName>
        <fullName evidence="9">Spindle pole body protein, contains UNC-84 domain</fullName>
    </submittedName>
</protein>
<evidence type="ECO:0000256" key="5">
    <source>
        <dbReference type="SAM" id="Coils"/>
    </source>
</evidence>
<dbReference type="PANTHER" id="PTHR12911">
    <property type="entry name" value="SAD1/UNC-84-LIKE PROTEIN-RELATED"/>
    <property type="match status" value="1"/>
</dbReference>
<keyword evidence="5" id="KW-0175">Coiled coil</keyword>
<feature type="compositionally biased region" description="Polar residues" evidence="6">
    <location>
        <begin position="92"/>
        <end position="107"/>
    </location>
</feature>
<feature type="domain" description="SUN" evidence="8">
    <location>
        <begin position="487"/>
        <end position="684"/>
    </location>
</feature>
<proteinExistence type="predicted"/>
<dbReference type="GO" id="GO:0043495">
    <property type="term" value="F:protein-membrane adaptor activity"/>
    <property type="evidence" value="ECO:0007669"/>
    <property type="project" value="TreeGrafter"/>
</dbReference>
<feature type="region of interest" description="Disordered" evidence="6">
    <location>
        <begin position="433"/>
        <end position="453"/>
    </location>
</feature>
<feature type="region of interest" description="Disordered" evidence="6">
    <location>
        <begin position="599"/>
        <end position="624"/>
    </location>
</feature>
<evidence type="ECO:0000313" key="10">
    <source>
        <dbReference type="Proteomes" id="UP000054845"/>
    </source>
</evidence>
<keyword evidence="10" id="KW-1185">Reference proteome</keyword>
<evidence type="ECO:0000256" key="2">
    <source>
        <dbReference type="ARBA" id="ARBA00022692"/>
    </source>
</evidence>
<evidence type="ECO:0000256" key="1">
    <source>
        <dbReference type="ARBA" id="ARBA00004370"/>
    </source>
</evidence>
<evidence type="ECO:0000256" key="4">
    <source>
        <dbReference type="ARBA" id="ARBA00023136"/>
    </source>
</evidence>
<evidence type="ECO:0000256" key="7">
    <source>
        <dbReference type="SAM" id="Phobius"/>
    </source>
</evidence>
<dbReference type="OrthoDB" id="342281at2759"/>
<keyword evidence="2 7" id="KW-0812">Transmembrane</keyword>
<keyword evidence="3 7" id="KW-1133">Transmembrane helix</keyword>
<dbReference type="STRING" id="401625.A0A0P1BRQ5"/>
<dbReference type="PANTHER" id="PTHR12911:SF8">
    <property type="entry name" value="KLAROID PROTEIN-RELATED"/>
    <property type="match status" value="1"/>
</dbReference>
<dbReference type="InterPro" id="IPR045119">
    <property type="entry name" value="SUN1-5"/>
</dbReference>
<feature type="region of interest" description="Disordered" evidence="6">
    <location>
        <begin position="147"/>
        <end position="168"/>
    </location>
</feature>
<comment type="subcellular location">
    <subcellularLocation>
        <location evidence="1">Membrane</location>
    </subcellularLocation>
</comment>
<dbReference type="Gene3D" id="2.60.120.260">
    <property type="entry name" value="Galactose-binding domain-like"/>
    <property type="match status" value="1"/>
</dbReference>
<sequence>MSSRARQNTRESVSNSGASSSMSPSRTSPRNRAVPVNERRPNQLNGSYGAPTSTTLPERSFQRRRQNGLLTHQSKQPTIPSSAEPDSDDEAFNSSKTPGDALPSQNAVGARVSGVDAYRAGASGSTASAATPKKAAYKAAKLHSRFLEPPDDEANPRTPGSPPPASSTSKMNTYLLFAILALLAAYILTPDSVMRRIVPGSANLPKIMPDNFEKLFSDLHGQVQKHDKRLGVVEKSTRQYSSQLELVERKLEAAHQVRQKESQAIGDWRAQSDKRMNRLEDANDRYSKRAQQAIGDLIQLAEKLPVQMPVRVQADGEYRIDPLFWKTLQGAVDASSKSQEQEGAPSPAVSWDDFYRSNEQVISKQLREIVRQTHNSKEGQESLRLVSREAFTELVHQEIEKAKAGLEKQFNDNAAGLQTEILAKVRSQEEMYERSGSWSPFRKGQKSDADGDEKVSASAVSSMIDAALERYAADRVGRTDFALRWTGGRIIPQITSGSMRPRSTLSKMLPGFLGGRSSQLLHSPAVVIHHDNAPGQCWAFAGDTAQLGIRLAKPVVVTDVSVDHLPQPVALHMNEAPKDIVVWGFIRDKHDVRRLEEYRKEQASDPEKLSDTPTPTPPTPNHIHLASVTYDATPGSRSVQNFEASEEQKALRLAIVDTQWNFLSNWGDKKRTCVYRVRVHGEVAV</sequence>
<name>A0A0P1BRQ5_9BASI</name>
<dbReference type="AlphaFoldDB" id="A0A0P1BRQ5"/>
<feature type="compositionally biased region" description="Basic and acidic residues" evidence="6">
    <location>
        <begin position="599"/>
        <end position="610"/>
    </location>
</feature>
<dbReference type="SUPFAM" id="SSF57997">
    <property type="entry name" value="Tropomyosin"/>
    <property type="match status" value="1"/>
</dbReference>
<organism evidence="9 10">
    <name type="scientific">Ceraceosorus bombacis</name>
    <dbReference type="NCBI Taxonomy" id="401625"/>
    <lineage>
        <taxon>Eukaryota</taxon>
        <taxon>Fungi</taxon>
        <taxon>Dikarya</taxon>
        <taxon>Basidiomycota</taxon>
        <taxon>Ustilaginomycotina</taxon>
        <taxon>Exobasidiomycetes</taxon>
        <taxon>Ceraceosorales</taxon>
        <taxon>Ceraceosoraceae</taxon>
        <taxon>Ceraceosorus</taxon>
    </lineage>
</organism>
<accession>A0A0P1BRQ5</accession>
<feature type="compositionally biased region" description="Low complexity" evidence="6">
    <location>
        <begin position="12"/>
        <end position="28"/>
    </location>
</feature>
<evidence type="ECO:0000259" key="8">
    <source>
        <dbReference type="PROSITE" id="PS51469"/>
    </source>
</evidence>
<dbReference type="Proteomes" id="UP000054845">
    <property type="component" value="Unassembled WGS sequence"/>
</dbReference>
<keyword evidence="4 7" id="KW-0472">Membrane</keyword>
<dbReference type="GO" id="GO:0005635">
    <property type="term" value="C:nuclear envelope"/>
    <property type="evidence" value="ECO:0007669"/>
    <property type="project" value="UniProtKB-ARBA"/>
</dbReference>
<dbReference type="GO" id="GO:0016020">
    <property type="term" value="C:membrane"/>
    <property type="evidence" value="ECO:0007669"/>
    <property type="project" value="UniProtKB-SubCell"/>
</dbReference>
<feature type="coiled-coil region" evidence="5">
    <location>
        <begin position="269"/>
        <end position="296"/>
    </location>
</feature>
<dbReference type="EMBL" id="CCYA01000277">
    <property type="protein sequence ID" value="CEH19060.1"/>
    <property type="molecule type" value="Genomic_DNA"/>
</dbReference>
<dbReference type="InterPro" id="IPR012919">
    <property type="entry name" value="SUN_dom"/>
</dbReference>
<feature type="compositionally biased region" description="Polar residues" evidence="6">
    <location>
        <begin position="68"/>
        <end position="81"/>
    </location>
</feature>
<dbReference type="PROSITE" id="PS51469">
    <property type="entry name" value="SUN"/>
    <property type="match status" value="1"/>
</dbReference>